<keyword evidence="2" id="KW-1185">Reference proteome</keyword>
<organism evidence="1 2">
    <name type="scientific">Alosa alosa</name>
    <name type="common">allis shad</name>
    <dbReference type="NCBI Taxonomy" id="278164"/>
    <lineage>
        <taxon>Eukaryota</taxon>
        <taxon>Metazoa</taxon>
        <taxon>Chordata</taxon>
        <taxon>Craniata</taxon>
        <taxon>Vertebrata</taxon>
        <taxon>Euteleostomi</taxon>
        <taxon>Actinopterygii</taxon>
        <taxon>Neopterygii</taxon>
        <taxon>Teleostei</taxon>
        <taxon>Clupei</taxon>
        <taxon>Clupeiformes</taxon>
        <taxon>Clupeoidei</taxon>
        <taxon>Clupeidae</taxon>
        <taxon>Alosa</taxon>
    </lineage>
</organism>
<dbReference type="EMBL" id="JADWDJ010000009">
    <property type="protein sequence ID" value="KAG5275908.1"/>
    <property type="molecule type" value="Genomic_DNA"/>
</dbReference>
<proteinExistence type="predicted"/>
<name>A0AAV6GLC8_9TELE</name>
<accession>A0AAV6GLC8</accession>
<dbReference type="Proteomes" id="UP000823561">
    <property type="component" value="Chromosome 9"/>
</dbReference>
<comment type="caution">
    <text evidence="1">The sequence shown here is derived from an EMBL/GenBank/DDBJ whole genome shotgun (WGS) entry which is preliminary data.</text>
</comment>
<sequence length="65" mass="7548">MGQEPAASLLSSPERPLRCQHHYHHQLRPTPSWTLWRDLSITATRTVIELGIFTPMEMPCPHEEE</sequence>
<reference evidence="1" key="1">
    <citation type="submission" date="2020-10" db="EMBL/GenBank/DDBJ databases">
        <title>Chromosome-scale genome assembly of the Allis shad, Alosa alosa.</title>
        <authorList>
            <person name="Margot Z."/>
            <person name="Christophe K."/>
            <person name="Cabau C."/>
            <person name="Louis A."/>
            <person name="Berthelot C."/>
            <person name="Parey E."/>
            <person name="Roest Crollius H."/>
            <person name="Montfort J."/>
            <person name="Robinson-Rechavi M."/>
            <person name="Bucao C."/>
            <person name="Bouchez O."/>
            <person name="Gislard M."/>
            <person name="Lluch J."/>
            <person name="Milhes M."/>
            <person name="Lampietro C."/>
            <person name="Lopez Roques C."/>
            <person name="Donnadieu C."/>
            <person name="Braasch I."/>
            <person name="Desvignes T."/>
            <person name="Postlethwait J."/>
            <person name="Bobe J."/>
            <person name="Guiguen Y."/>
        </authorList>
    </citation>
    <scope>NUCLEOTIDE SEQUENCE</scope>
    <source>
        <strain evidence="1">M-15738</strain>
        <tissue evidence="1">Blood</tissue>
    </source>
</reference>
<gene>
    <name evidence="1" type="ORF">AALO_G00125840</name>
</gene>
<evidence type="ECO:0000313" key="1">
    <source>
        <dbReference type="EMBL" id="KAG5275908.1"/>
    </source>
</evidence>
<dbReference type="AlphaFoldDB" id="A0AAV6GLC8"/>
<evidence type="ECO:0000313" key="2">
    <source>
        <dbReference type="Proteomes" id="UP000823561"/>
    </source>
</evidence>
<protein>
    <submittedName>
        <fullName evidence="1">Uncharacterized protein</fullName>
    </submittedName>
</protein>